<name>A0A8T3C606_DENNO</name>
<dbReference type="OrthoDB" id="1667110at2759"/>
<comment type="similarity">
    <text evidence="2">Belongs to the JARID1 histone demethylase family.</text>
</comment>
<dbReference type="InterPro" id="IPR045109">
    <property type="entry name" value="LSDs-like"/>
</dbReference>
<reference evidence="6" key="1">
    <citation type="journal article" date="2022" name="Front. Genet.">
        <title>Chromosome-Scale Assembly of the Dendrobium nobile Genome Provides Insights Into the Molecular Mechanism of the Biosynthesis of the Medicinal Active Ingredient of Dendrobium.</title>
        <authorList>
            <person name="Xu Q."/>
            <person name="Niu S.-C."/>
            <person name="Li K.-L."/>
            <person name="Zheng P.-J."/>
            <person name="Zhang X.-J."/>
            <person name="Jia Y."/>
            <person name="Liu Y."/>
            <person name="Niu Y.-X."/>
            <person name="Yu L.-H."/>
            <person name="Chen D.-F."/>
            <person name="Zhang G.-Q."/>
        </authorList>
    </citation>
    <scope>NUCLEOTIDE SEQUENCE</scope>
    <source>
        <tissue evidence="6">Leaf</tissue>
    </source>
</reference>
<evidence type="ECO:0000313" key="7">
    <source>
        <dbReference type="Proteomes" id="UP000829196"/>
    </source>
</evidence>
<dbReference type="GO" id="GO:0032454">
    <property type="term" value="F:histone H3K9 demethylase activity"/>
    <property type="evidence" value="ECO:0007669"/>
    <property type="project" value="InterPro"/>
</dbReference>
<dbReference type="AlphaFoldDB" id="A0A8T3C606"/>
<dbReference type="SUPFAM" id="SSF51197">
    <property type="entry name" value="Clavaminate synthase-like"/>
    <property type="match status" value="1"/>
</dbReference>
<dbReference type="GO" id="GO:0003712">
    <property type="term" value="F:transcription coregulator activity"/>
    <property type="evidence" value="ECO:0007669"/>
    <property type="project" value="TreeGrafter"/>
</dbReference>
<comment type="caution">
    <text evidence="6">The sequence shown here is derived from an EMBL/GenBank/DDBJ whole genome shotgun (WGS) entry which is preliminary data.</text>
</comment>
<protein>
    <recommendedName>
        <fullName evidence="5">JmjC domain-containing protein</fullName>
    </recommendedName>
</protein>
<dbReference type="Pfam" id="PF02373">
    <property type="entry name" value="JmjC"/>
    <property type="match status" value="1"/>
</dbReference>
<dbReference type="GO" id="GO:0000785">
    <property type="term" value="C:chromatin"/>
    <property type="evidence" value="ECO:0007669"/>
    <property type="project" value="TreeGrafter"/>
</dbReference>
<evidence type="ECO:0000259" key="5">
    <source>
        <dbReference type="Pfam" id="PF02373"/>
    </source>
</evidence>
<dbReference type="GO" id="GO:0006357">
    <property type="term" value="P:regulation of transcription by RNA polymerase II"/>
    <property type="evidence" value="ECO:0007669"/>
    <property type="project" value="TreeGrafter"/>
</dbReference>
<comment type="subcellular location">
    <subcellularLocation>
        <location evidence="1">Nucleus</location>
    </subcellularLocation>
</comment>
<dbReference type="PANTHER" id="PTHR12549:SF11">
    <property type="entry name" value="LYSINE-SPECIFIC DEMETHYLASE JMJ25"/>
    <property type="match status" value="1"/>
</dbReference>
<feature type="domain" description="JmjC" evidence="5">
    <location>
        <begin position="123"/>
        <end position="164"/>
    </location>
</feature>
<accession>A0A8T3C606</accession>
<evidence type="ECO:0000256" key="4">
    <source>
        <dbReference type="ARBA" id="ARBA00023242"/>
    </source>
</evidence>
<dbReference type="PANTHER" id="PTHR12549">
    <property type="entry name" value="JMJC DOMAIN-CONTAINING HISTONE DEMETHYLATION PROTEIN"/>
    <property type="match status" value="1"/>
</dbReference>
<dbReference type="GO" id="GO:0031490">
    <property type="term" value="F:chromatin DNA binding"/>
    <property type="evidence" value="ECO:0007669"/>
    <property type="project" value="TreeGrafter"/>
</dbReference>
<evidence type="ECO:0000313" key="6">
    <source>
        <dbReference type="EMBL" id="KAI0529260.1"/>
    </source>
</evidence>
<dbReference type="GO" id="GO:0000118">
    <property type="term" value="C:histone deacetylase complex"/>
    <property type="evidence" value="ECO:0007669"/>
    <property type="project" value="TreeGrafter"/>
</dbReference>
<sequence>MYRYPFFSFFFLQTASIRFQVCKEKAFINGIWKVFWPWRLQATFFFVQQLEIKSKIPQVSFLVGNQRLLSELDQQALSRGVKSCSDNEKIDSEIHVIDNKPMLMLHCINSDVLSEGKACESTCSLDVTGIEPWPFVQKLGEAVFIPAGCPHQVKNLKEALAIQVACKDVPLEEGEFVTIENVSSLPKSNEELVVRNRDNI</sequence>
<evidence type="ECO:0000256" key="1">
    <source>
        <dbReference type="ARBA" id="ARBA00004123"/>
    </source>
</evidence>
<organism evidence="6 7">
    <name type="scientific">Dendrobium nobile</name>
    <name type="common">Orchid</name>
    <dbReference type="NCBI Taxonomy" id="94219"/>
    <lineage>
        <taxon>Eukaryota</taxon>
        <taxon>Viridiplantae</taxon>
        <taxon>Streptophyta</taxon>
        <taxon>Embryophyta</taxon>
        <taxon>Tracheophyta</taxon>
        <taxon>Spermatophyta</taxon>
        <taxon>Magnoliopsida</taxon>
        <taxon>Liliopsida</taxon>
        <taxon>Asparagales</taxon>
        <taxon>Orchidaceae</taxon>
        <taxon>Epidendroideae</taxon>
        <taxon>Malaxideae</taxon>
        <taxon>Dendrobiinae</taxon>
        <taxon>Dendrobium</taxon>
    </lineage>
</organism>
<proteinExistence type="inferred from homology"/>
<dbReference type="EMBL" id="JAGYWB010000002">
    <property type="protein sequence ID" value="KAI0529260.1"/>
    <property type="molecule type" value="Genomic_DNA"/>
</dbReference>
<keyword evidence="4" id="KW-0539">Nucleus</keyword>
<evidence type="ECO:0000256" key="3">
    <source>
        <dbReference type="ARBA" id="ARBA00022723"/>
    </source>
</evidence>
<dbReference type="Proteomes" id="UP000829196">
    <property type="component" value="Unassembled WGS sequence"/>
</dbReference>
<dbReference type="InterPro" id="IPR003347">
    <property type="entry name" value="JmjC_dom"/>
</dbReference>
<keyword evidence="7" id="KW-1185">Reference proteome</keyword>
<keyword evidence="3" id="KW-0479">Metal-binding</keyword>
<evidence type="ECO:0000256" key="2">
    <source>
        <dbReference type="ARBA" id="ARBA00006801"/>
    </source>
</evidence>
<dbReference type="Gene3D" id="2.60.120.650">
    <property type="entry name" value="Cupin"/>
    <property type="match status" value="1"/>
</dbReference>
<gene>
    <name evidence="6" type="ORF">KFK09_001807</name>
</gene>
<dbReference type="GO" id="GO:0046872">
    <property type="term" value="F:metal ion binding"/>
    <property type="evidence" value="ECO:0007669"/>
    <property type="project" value="UniProtKB-KW"/>
</dbReference>